<gene>
    <name evidence="1" type="ORF">LPLAT_LOCUS9952</name>
</gene>
<dbReference type="Proteomes" id="UP001497644">
    <property type="component" value="Chromosome 5"/>
</dbReference>
<keyword evidence="2" id="KW-1185">Reference proteome</keyword>
<reference evidence="1" key="1">
    <citation type="submission" date="2024-04" db="EMBL/GenBank/DDBJ databases">
        <authorList>
            <consortium name="Molecular Ecology Group"/>
        </authorList>
    </citation>
    <scope>NUCLEOTIDE SEQUENCE</scope>
</reference>
<dbReference type="EMBL" id="OZ034828">
    <property type="protein sequence ID" value="CAL1684293.1"/>
    <property type="molecule type" value="Genomic_DNA"/>
</dbReference>
<protein>
    <submittedName>
        <fullName evidence="1">Uncharacterized protein</fullName>
    </submittedName>
</protein>
<dbReference type="AlphaFoldDB" id="A0AAV2NVH2"/>
<organism evidence="1 2">
    <name type="scientific">Lasius platythorax</name>
    <dbReference type="NCBI Taxonomy" id="488582"/>
    <lineage>
        <taxon>Eukaryota</taxon>
        <taxon>Metazoa</taxon>
        <taxon>Ecdysozoa</taxon>
        <taxon>Arthropoda</taxon>
        <taxon>Hexapoda</taxon>
        <taxon>Insecta</taxon>
        <taxon>Pterygota</taxon>
        <taxon>Neoptera</taxon>
        <taxon>Endopterygota</taxon>
        <taxon>Hymenoptera</taxon>
        <taxon>Apocrita</taxon>
        <taxon>Aculeata</taxon>
        <taxon>Formicoidea</taxon>
        <taxon>Formicidae</taxon>
        <taxon>Formicinae</taxon>
        <taxon>Lasius</taxon>
        <taxon>Lasius</taxon>
    </lineage>
</organism>
<evidence type="ECO:0000313" key="2">
    <source>
        <dbReference type="Proteomes" id="UP001497644"/>
    </source>
</evidence>
<sequence length="89" mass="10239">MDRAIRSVGPFTKQSNLQSNVSRKRSLNSTFVPQRETDRFSNFLSLLLIDLTFLKTEPLTRMYGVKTISIGTIIHRRDTPEQYRTFGGS</sequence>
<evidence type="ECO:0000313" key="1">
    <source>
        <dbReference type="EMBL" id="CAL1684293.1"/>
    </source>
</evidence>
<accession>A0AAV2NVH2</accession>
<name>A0AAV2NVH2_9HYME</name>
<proteinExistence type="predicted"/>